<feature type="signal peptide" evidence="1">
    <location>
        <begin position="1"/>
        <end position="24"/>
    </location>
</feature>
<dbReference type="KEGG" id="elio:KO353_05185"/>
<keyword evidence="3" id="KW-1185">Reference proteome</keyword>
<reference evidence="2" key="1">
    <citation type="submission" date="2021-06" db="EMBL/GenBank/DDBJ databases">
        <title>Elioraea tepida, sp. nov., a moderately thermophilic aerobic anoxygenic phototrophic bacterium isolated from an alkaline siliceous hot spring mat community in Yellowstone National Park, WY, USA.</title>
        <authorList>
            <person name="Saini M.K."/>
            <person name="Yoshida S."/>
            <person name="Sebastian A."/>
            <person name="Hirose S."/>
            <person name="Hara E."/>
            <person name="Tamaki H."/>
            <person name="Soulier N.T."/>
            <person name="Albert I."/>
            <person name="Hanada S."/>
            <person name="Bryant D.A."/>
            <person name="Tank M."/>
        </authorList>
    </citation>
    <scope>NUCLEOTIDE SEQUENCE</scope>
    <source>
        <strain evidence="2">MS-P2</strain>
    </source>
</reference>
<name>A0A975U381_9PROT</name>
<organism evidence="2 3">
    <name type="scientific">Elioraea tepida</name>
    <dbReference type="NCBI Taxonomy" id="2843330"/>
    <lineage>
        <taxon>Bacteria</taxon>
        <taxon>Pseudomonadati</taxon>
        <taxon>Pseudomonadota</taxon>
        <taxon>Alphaproteobacteria</taxon>
        <taxon>Acetobacterales</taxon>
        <taxon>Elioraeaceae</taxon>
        <taxon>Elioraea</taxon>
    </lineage>
</organism>
<dbReference type="AlphaFoldDB" id="A0A975U381"/>
<feature type="chain" id="PRO_5037517377" evidence="1">
    <location>
        <begin position="25"/>
        <end position="170"/>
    </location>
</feature>
<dbReference type="EMBL" id="CP076448">
    <property type="protein sequence ID" value="QXM25606.1"/>
    <property type="molecule type" value="Genomic_DNA"/>
</dbReference>
<protein>
    <submittedName>
        <fullName evidence="2">Uncharacterized protein</fullName>
    </submittedName>
</protein>
<proteinExistence type="predicted"/>
<evidence type="ECO:0000256" key="1">
    <source>
        <dbReference type="SAM" id="SignalP"/>
    </source>
</evidence>
<dbReference type="PROSITE" id="PS51257">
    <property type="entry name" value="PROKAR_LIPOPROTEIN"/>
    <property type="match status" value="1"/>
</dbReference>
<gene>
    <name evidence="2" type="ORF">KO353_05185</name>
</gene>
<dbReference type="Proteomes" id="UP000694001">
    <property type="component" value="Chromosome"/>
</dbReference>
<evidence type="ECO:0000313" key="3">
    <source>
        <dbReference type="Proteomes" id="UP000694001"/>
    </source>
</evidence>
<accession>A0A975U381</accession>
<evidence type="ECO:0000313" key="2">
    <source>
        <dbReference type="EMBL" id="QXM25606.1"/>
    </source>
</evidence>
<dbReference type="RefSeq" id="WP_218286662.1">
    <property type="nucleotide sequence ID" value="NZ_CP076448.1"/>
</dbReference>
<keyword evidence="1" id="KW-0732">Signal</keyword>
<sequence length="170" mass="18194">MRHALLATATIAALGLAGTGTAIAQACVNAREQQAFHLRALQTHLMVGALSCGMHDRYNAFVTRWQSDLAGAHRNLTGYFNRTQGGQRALNAYITALANAHSQEGIRLGANFCGRVGPLFEQVALLRSSNDLVAASASAGLPLAFDLRPCEVRAAEQTPARSQQAQQPRR</sequence>